<dbReference type="Gene3D" id="3.40.50.720">
    <property type="entry name" value="NAD(P)-binding Rossmann-like Domain"/>
    <property type="match status" value="1"/>
</dbReference>
<dbReference type="CDD" id="cd05271">
    <property type="entry name" value="NDUFA9_like_SDR_a"/>
    <property type="match status" value="1"/>
</dbReference>
<sequence length="322" mass="35044">MAVKKILVIGGSGFIGTRLIELLGSTTGYRVMVPTRRYERAKHLLVSPVVSVVQANIHDDAVLARLVAEADVVINLVGILQSRPARGGAPYGPDFERQHVLLPRRIVAACVQQGVPRYLHMSALCADAQGPSMYLRSKAAGEQEALASPALDVAIFRPSVVFGEGDNFINMFAGLNRMFPVIPLGSPDARFQPVYVGDVAQAFVNALALPRLGGKVFELGGPKQYTLRELVRLSGWYSGHPRPVIGLPDAAGWLQAFALEHLPGKLMSRDNVASMKVDNVLHGPIAPELQLTPRALEEVVPGYLLPRSPQQQFDFFRSTARR</sequence>
<accession>A0A225SU70</accession>
<dbReference type="GO" id="GO:0044877">
    <property type="term" value="F:protein-containing complex binding"/>
    <property type="evidence" value="ECO:0007669"/>
    <property type="project" value="TreeGrafter"/>
</dbReference>
<name>A0A225SU70_9BURK</name>
<dbReference type="InterPro" id="IPR036291">
    <property type="entry name" value="NAD(P)-bd_dom_sf"/>
</dbReference>
<dbReference type="InterPro" id="IPR001509">
    <property type="entry name" value="Epimerase_deHydtase"/>
</dbReference>
<reference evidence="2 3" key="1">
    <citation type="journal article" date="2010" name="Int. J. Syst. Evol. Microbiol.">
        <title>Reclassification of Herbaspirillum putei as a later heterotypic synonym of Herbaspirillum huttiense, with the description of H. huttiense subsp. huttiense subsp. nov. and H. huttiense subsp. putei subsp. nov., comb. nov., and description of Herbaspirillum aquaticum sp. nov.</title>
        <authorList>
            <person name="Dobritsa A.P."/>
            <person name="Reddy M.C."/>
            <person name="Samadpour M."/>
        </authorList>
    </citation>
    <scope>NUCLEOTIDE SEQUENCE [LARGE SCALE GENOMIC DNA]</scope>
    <source>
        <strain evidence="2 3">IEH 4430</strain>
    </source>
</reference>
<dbReference type="SUPFAM" id="SSF51735">
    <property type="entry name" value="NAD(P)-binding Rossmann-fold domains"/>
    <property type="match status" value="1"/>
</dbReference>
<dbReference type="EMBL" id="NJGV01000008">
    <property type="protein sequence ID" value="OWY34707.1"/>
    <property type="molecule type" value="Genomic_DNA"/>
</dbReference>
<organism evidence="2 3">
    <name type="scientific">Herbaspirillum aquaticum</name>
    <dbReference type="NCBI Taxonomy" id="568783"/>
    <lineage>
        <taxon>Bacteria</taxon>
        <taxon>Pseudomonadati</taxon>
        <taxon>Pseudomonadota</taxon>
        <taxon>Betaproteobacteria</taxon>
        <taxon>Burkholderiales</taxon>
        <taxon>Oxalobacteraceae</taxon>
        <taxon>Herbaspirillum</taxon>
    </lineage>
</organism>
<evidence type="ECO:0000313" key="2">
    <source>
        <dbReference type="EMBL" id="OWY34707.1"/>
    </source>
</evidence>
<dbReference type="Proteomes" id="UP000214747">
    <property type="component" value="Unassembled WGS sequence"/>
</dbReference>
<dbReference type="RefSeq" id="WP_088755066.1">
    <property type="nucleotide sequence ID" value="NZ_NJGV01000008.1"/>
</dbReference>
<dbReference type="PANTHER" id="PTHR12126:SF11">
    <property type="entry name" value="NADH DEHYDROGENASE [UBIQUINONE] 1 ALPHA SUBCOMPLEX SUBUNIT 9, MITOCHONDRIAL"/>
    <property type="match status" value="1"/>
</dbReference>
<dbReference type="Pfam" id="PF01370">
    <property type="entry name" value="Epimerase"/>
    <property type="match status" value="1"/>
</dbReference>
<dbReference type="PANTHER" id="PTHR12126">
    <property type="entry name" value="NADH-UBIQUINONE OXIDOREDUCTASE 39 KDA SUBUNIT-RELATED"/>
    <property type="match status" value="1"/>
</dbReference>
<proteinExistence type="predicted"/>
<keyword evidence="3" id="KW-1185">Reference proteome</keyword>
<evidence type="ECO:0000259" key="1">
    <source>
        <dbReference type="Pfam" id="PF01370"/>
    </source>
</evidence>
<gene>
    <name evidence="2" type="ORF">CEJ45_10440</name>
</gene>
<feature type="domain" description="NAD-dependent epimerase/dehydratase" evidence="1">
    <location>
        <begin position="6"/>
        <end position="220"/>
    </location>
</feature>
<protein>
    <submittedName>
        <fullName evidence="2">NAD-dependent dehydratase</fullName>
    </submittedName>
</protein>
<dbReference type="AlphaFoldDB" id="A0A225SU70"/>
<comment type="caution">
    <text evidence="2">The sequence shown here is derived from an EMBL/GenBank/DDBJ whole genome shotgun (WGS) entry which is preliminary data.</text>
</comment>
<dbReference type="InterPro" id="IPR051207">
    <property type="entry name" value="ComplexI_NDUFA9_subunit"/>
</dbReference>
<evidence type="ECO:0000313" key="3">
    <source>
        <dbReference type="Proteomes" id="UP000214747"/>
    </source>
</evidence>